<dbReference type="EMBL" id="LZYO01000139">
    <property type="protein sequence ID" value="ODH28967.1"/>
    <property type="molecule type" value="Genomic_DNA"/>
</dbReference>
<accession>A0A1D2JES2</accession>
<proteinExistence type="predicted"/>
<dbReference type="OMA" id="VEKNDHI"/>
<reference evidence="1 2" key="1">
    <citation type="submission" date="2016-06" db="EMBL/GenBank/DDBJ databases">
        <authorList>
            <person name="Kjaerup R.B."/>
            <person name="Dalgaard T.S."/>
            <person name="Juul-Madsen H.R."/>
        </authorList>
    </citation>
    <scope>NUCLEOTIDE SEQUENCE [LARGE SCALE GENOMIC DNA]</scope>
    <source>
        <strain evidence="1 2">Pb300</strain>
    </source>
</reference>
<name>A0A1D2JES2_PARBR</name>
<comment type="caution">
    <text evidence="1">The sequence shown here is derived from an EMBL/GenBank/DDBJ whole genome shotgun (WGS) entry which is preliminary data.</text>
</comment>
<dbReference type="VEuPathDB" id="FungiDB:PADG_06396"/>
<dbReference type="OrthoDB" id="10066232at2759"/>
<evidence type="ECO:0000313" key="2">
    <source>
        <dbReference type="Proteomes" id="UP000242814"/>
    </source>
</evidence>
<protein>
    <submittedName>
        <fullName evidence="1">Uncharacterized protein</fullName>
    </submittedName>
</protein>
<dbReference type="SUPFAM" id="SSF81301">
    <property type="entry name" value="Nucleotidyltransferase"/>
    <property type="match status" value="1"/>
</dbReference>
<dbReference type="AlphaFoldDB" id="A0A1D2JES2"/>
<dbReference type="VEuPathDB" id="FungiDB:PABG_07106"/>
<dbReference type="InterPro" id="IPR043519">
    <property type="entry name" value="NT_sf"/>
</dbReference>
<organism evidence="1 2">
    <name type="scientific">Paracoccidioides brasiliensis</name>
    <dbReference type="NCBI Taxonomy" id="121759"/>
    <lineage>
        <taxon>Eukaryota</taxon>
        <taxon>Fungi</taxon>
        <taxon>Dikarya</taxon>
        <taxon>Ascomycota</taxon>
        <taxon>Pezizomycotina</taxon>
        <taxon>Eurotiomycetes</taxon>
        <taxon>Eurotiomycetidae</taxon>
        <taxon>Onygenales</taxon>
        <taxon>Ajellomycetaceae</taxon>
        <taxon>Paracoccidioides</taxon>
    </lineage>
</organism>
<dbReference type="Proteomes" id="UP000242814">
    <property type="component" value="Unassembled WGS sequence"/>
</dbReference>
<sequence>MSQAVSRTYTAQQGYTLDAASAEADYRHLLSAAYCICQILEGKGIPFVFMNGYSLVLRGNQRPTRDVDIAIGCTMSQLTQVISEGQRILRPSYPVFGVMRIFVQTGGPIDPGFPEIYVMADLIVSPGSYTAAEEALASTESMTVNTDLGRKDFPVLSILSILTSKLESYYARVEKNDHIDILFLIEKFPESVRAIRHRLDKRQCNVFINVYRARILGDHSPISRAMDVLGIM</sequence>
<evidence type="ECO:0000313" key="1">
    <source>
        <dbReference type="EMBL" id="ODH28967.1"/>
    </source>
</evidence>
<gene>
    <name evidence="1" type="ORF">ACO22_03844</name>
</gene>